<organism evidence="2 3">
    <name type="scientific">Oryza sativa subsp. japonica</name>
    <name type="common">Rice</name>
    <dbReference type="NCBI Taxonomy" id="39947"/>
    <lineage>
        <taxon>Eukaryota</taxon>
        <taxon>Viridiplantae</taxon>
        <taxon>Streptophyta</taxon>
        <taxon>Embryophyta</taxon>
        <taxon>Tracheophyta</taxon>
        <taxon>Spermatophyta</taxon>
        <taxon>Magnoliopsida</taxon>
        <taxon>Liliopsida</taxon>
        <taxon>Poales</taxon>
        <taxon>Poaceae</taxon>
        <taxon>BOP clade</taxon>
        <taxon>Oryzoideae</taxon>
        <taxon>Oryzeae</taxon>
        <taxon>Oryzinae</taxon>
        <taxon>Oryza</taxon>
        <taxon>Oryza sativa</taxon>
    </lineage>
</organism>
<sequence length="96" mass="9894">MINDDEWRKATATAGRASGRPACDGGQPPVADFDGEGVDGVALEAPNATASLSQLGVAARGDRSGGEEGAGAIAVECTGELGENGKRWRRGWWCFT</sequence>
<accession>Q2R672</accession>
<dbReference type="AlphaFoldDB" id="Q2R672"/>
<evidence type="ECO:0000313" key="3">
    <source>
        <dbReference type="Proteomes" id="UP000000763"/>
    </source>
</evidence>
<evidence type="ECO:0000313" key="2">
    <source>
        <dbReference type="EMBL" id="AAX95486.1"/>
    </source>
</evidence>
<dbReference type="Proteomes" id="UP000000763">
    <property type="component" value="Chromosome 11"/>
</dbReference>
<proteinExistence type="predicted"/>
<evidence type="ECO:0000256" key="1">
    <source>
        <dbReference type="SAM" id="MobiDB-lite"/>
    </source>
</evidence>
<dbReference type="EMBL" id="AC148235">
    <property type="protein sequence ID" value="AAX95486.1"/>
    <property type="molecule type" value="Genomic_DNA"/>
</dbReference>
<reference evidence="3" key="1">
    <citation type="journal article" date="2005" name="Nature">
        <title>The map-based sequence of the rice genome.</title>
        <authorList>
            <consortium name="International rice genome sequencing project (IRGSP)"/>
            <person name="Matsumoto T."/>
            <person name="Wu J."/>
            <person name="Kanamori H."/>
            <person name="Katayose Y."/>
            <person name="Fujisawa M."/>
            <person name="Namiki N."/>
            <person name="Mizuno H."/>
            <person name="Yamamoto K."/>
            <person name="Antonio B.A."/>
            <person name="Baba T."/>
            <person name="Sakata K."/>
            <person name="Nagamura Y."/>
            <person name="Aoki H."/>
            <person name="Arikawa K."/>
            <person name="Arita K."/>
            <person name="Bito T."/>
            <person name="Chiden Y."/>
            <person name="Fujitsuka N."/>
            <person name="Fukunaka R."/>
            <person name="Hamada M."/>
            <person name="Harada C."/>
            <person name="Hayashi A."/>
            <person name="Hijishita S."/>
            <person name="Honda M."/>
            <person name="Hosokawa S."/>
            <person name="Ichikawa Y."/>
            <person name="Idonuma A."/>
            <person name="Iijima M."/>
            <person name="Ikeda M."/>
            <person name="Ikeno M."/>
            <person name="Ito K."/>
            <person name="Ito S."/>
            <person name="Ito T."/>
            <person name="Ito Y."/>
            <person name="Ito Y."/>
            <person name="Iwabuchi A."/>
            <person name="Kamiya K."/>
            <person name="Karasawa W."/>
            <person name="Kurita K."/>
            <person name="Katagiri S."/>
            <person name="Kikuta A."/>
            <person name="Kobayashi H."/>
            <person name="Kobayashi N."/>
            <person name="Machita K."/>
            <person name="Maehara T."/>
            <person name="Masukawa M."/>
            <person name="Mizubayashi T."/>
            <person name="Mukai Y."/>
            <person name="Nagasaki H."/>
            <person name="Nagata Y."/>
            <person name="Naito S."/>
            <person name="Nakashima M."/>
            <person name="Nakama Y."/>
            <person name="Nakamichi Y."/>
            <person name="Nakamura M."/>
            <person name="Meguro A."/>
            <person name="Negishi M."/>
            <person name="Ohta I."/>
            <person name="Ohta T."/>
            <person name="Okamoto M."/>
            <person name="Ono N."/>
            <person name="Saji S."/>
            <person name="Sakaguchi M."/>
            <person name="Sakai K."/>
            <person name="Shibata M."/>
            <person name="Shimokawa T."/>
            <person name="Song J."/>
            <person name="Takazaki Y."/>
            <person name="Terasawa K."/>
            <person name="Tsugane M."/>
            <person name="Tsuji K."/>
            <person name="Ueda S."/>
            <person name="Waki K."/>
            <person name="Yamagata H."/>
            <person name="Yamamoto M."/>
            <person name="Yamamoto S."/>
            <person name="Yamane H."/>
            <person name="Yoshiki S."/>
            <person name="Yoshihara R."/>
            <person name="Yukawa K."/>
            <person name="Zhong H."/>
            <person name="Yano M."/>
            <person name="Yuan Q."/>
            <person name="Ouyang S."/>
            <person name="Liu J."/>
            <person name="Jones K.M."/>
            <person name="Gansberger K."/>
            <person name="Moffat K."/>
            <person name="Hill J."/>
            <person name="Bera J."/>
            <person name="Fadrosh D."/>
            <person name="Jin S."/>
            <person name="Johri S."/>
            <person name="Kim M."/>
            <person name="Overton L."/>
            <person name="Reardon M."/>
            <person name="Tsitrin T."/>
            <person name="Vuong H."/>
            <person name="Weaver B."/>
            <person name="Ciecko A."/>
            <person name="Tallon L."/>
            <person name="Jackson J."/>
            <person name="Pai G."/>
            <person name="Aken S.V."/>
            <person name="Utterback T."/>
            <person name="Reidmuller S."/>
            <person name="Feldblyum T."/>
            <person name="Hsiao J."/>
            <person name="Zismann V."/>
            <person name="Iobst S."/>
            <person name="de Vazeille A.R."/>
            <person name="Buell C.R."/>
            <person name="Ying K."/>
            <person name="Li Y."/>
            <person name="Lu T."/>
            <person name="Huang Y."/>
            <person name="Zhao Q."/>
            <person name="Feng Q."/>
            <person name="Zhang L."/>
            <person name="Zhu J."/>
            <person name="Weng Q."/>
            <person name="Mu J."/>
            <person name="Lu Y."/>
            <person name="Fan D."/>
            <person name="Liu Y."/>
            <person name="Guan J."/>
            <person name="Zhang Y."/>
            <person name="Yu S."/>
            <person name="Liu X."/>
            <person name="Zhang Y."/>
            <person name="Hong G."/>
            <person name="Han B."/>
            <person name="Choisne N."/>
            <person name="Demange N."/>
            <person name="Orjeda G."/>
            <person name="Samain S."/>
            <person name="Cattolico L."/>
            <person name="Pelletier E."/>
            <person name="Couloux A."/>
            <person name="Segurens B."/>
            <person name="Wincker P."/>
            <person name="D'Hont A."/>
            <person name="Scarpelli C."/>
            <person name="Weissenbach J."/>
            <person name="Salanoubat M."/>
            <person name="Quetier F."/>
            <person name="Yu Y."/>
            <person name="Kim H.R."/>
            <person name="Rambo T."/>
            <person name="Currie J."/>
            <person name="Collura K."/>
            <person name="Luo M."/>
            <person name="Yang T."/>
            <person name="Ammiraju J.S.S."/>
            <person name="Engler F."/>
            <person name="Soderlund C."/>
            <person name="Wing R.A."/>
            <person name="Palmer L.E."/>
            <person name="de la Bastide M."/>
            <person name="Spiegel L."/>
            <person name="Nascimento L."/>
            <person name="Zutavern T."/>
            <person name="O'Shaughnessy A."/>
            <person name="Dike S."/>
            <person name="Dedhia N."/>
            <person name="Preston R."/>
            <person name="Balija V."/>
            <person name="McCombie W.R."/>
            <person name="Chow T."/>
            <person name="Chen H."/>
            <person name="Chung M."/>
            <person name="Chen C."/>
            <person name="Shaw J."/>
            <person name="Wu H."/>
            <person name="Hsiao K."/>
            <person name="Chao Y."/>
            <person name="Chu M."/>
            <person name="Cheng C."/>
            <person name="Hour A."/>
            <person name="Lee P."/>
            <person name="Lin S."/>
            <person name="Lin Y."/>
            <person name="Liou J."/>
            <person name="Liu S."/>
            <person name="Hsing Y."/>
            <person name="Raghuvanshi S."/>
            <person name="Mohanty A."/>
            <person name="Bharti A.K."/>
            <person name="Gaur A."/>
            <person name="Gupta V."/>
            <person name="Kumar D."/>
            <person name="Ravi V."/>
            <person name="Vij S."/>
            <person name="Kapur A."/>
            <person name="Khurana P."/>
            <person name="Khurana P."/>
            <person name="Khurana J.P."/>
            <person name="Tyagi A.K."/>
            <person name="Gaikwad K."/>
            <person name="Singh A."/>
            <person name="Dalal V."/>
            <person name="Srivastava S."/>
            <person name="Dixit A."/>
            <person name="Pal A.K."/>
            <person name="Ghazi I.A."/>
            <person name="Yadav M."/>
            <person name="Pandit A."/>
            <person name="Bhargava A."/>
            <person name="Sureshbabu K."/>
            <person name="Batra K."/>
            <person name="Sharma T.R."/>
            <person name="Mohapatra T."/>
            <person name="Singh N.K."/>
            <person name="Messing J."/>
            <person name="Nelson A.B."/>
            <person name="Fuks G."/>
            <person name="Kavchok S."/>
            <person name="Keizer G."/>
            <person name="Linton E."/>
            <person name="Llaca V."/>
            <person name="Song R."/>
            <person name="Tanyolac B."/>
            <person name="Young S."/>
            <person name="Ho-Il K."/>
            <person name="Hahn J.H."/>
            <person name="Sangsakoo G."/>
            <person name="Vanavichit A."/>
            <person name="de Mattos Luiz.A.T."/>
            <person name="Zimmer P.D."/>
            <person name="Malone G."/>
            <person name="Dellagostin O."/>
            <person name="de Oliveira A.C."/>
            <person name="Bevan M."/>
            <person name="Bancroft I."/>
            <person name="Minx P."/>
            <person name="Cordum H."/>
            <person name="Wilson R."/>
            <person name="Cheng Z."/>
            <person name="Jin W."/>
            <person name="Jiang J."/>
            <person name="Leong S.A."/>
            <person name="Iwama H."/>
            <person name="Gojobori T."/>
            <person name="Itoh T."/>
            <person name="Niimura Y."/>
            <person name="Fujii Y."/>
            <person name="Habara T."/>
            <person name="Sakai H."/>
            <person name="Sato Y."/>
            <person name="Wilson G."/>
            <person name="Kumar K."/>
            <person name="McCouch S."/>
            <person name="Juretic N."/>
            <person name="Hoen D."/>
            <person name="Wright S."/>
            <person name="Bruskiewich R."/>
            <person name="Bureau T."/>
            <person name="Miyao A."/>
            <person name="Hirochika H."/>
            <person name="Nishikawa T."/>
            <person name="Kadowaki K."/>
            <person name="Sugiura M."/>
            <person name="Burr B."/>
            <person name="Sasaki T."/>
        </authorList>
    </citation>
    <scope>NUCLEOTIDE SEQUENCE [LARGE SCALE GENOMIC DNA]</scope>
    <source>
        <strain evidence="3">cv. Nipponbare</strain>
    </source>
</reference>
<reference evidence="3" key="2">
    <citation type="journal article" date="2008" name="Nucleic Acids Res.">
        <title>The rice annotation project database (RAP-DB): 2008 update.</title>
        <authorList>
            <consortium name="The rice annotation project (RAP)"/>
        </authorList>
    </citation>
    <scope>GENOME REANNOTATION</scope>
    <source>
        <strain evidence="3">cv. Nipponbare</strain>
    </source>
</reference>
<protein>
    <submittedName>
        <fullName evidence="2">Uncharacterized protein</fullName>
    </submittedName>
</protein>
<feature type="region of interest" description="Disordered" evidence="1">
    <location>
        <begin position="1"/>
        <end position="39"/>
    </location>
</feature>
<name>Q2R672_ORYSJ</name>